<keyword evidence="3 6" id="KW-0812">Transmembrane</keyword>
<sequence>MRDDRERFAVADEIDLFELVGALWRQKVILLVTACVVFAAALVYAMTATPLYEAKASVGPPSQNDIAQLNYGREGGNLKPFSVKDVYAVYLVHLQSQSLRREFFRSVYLPTLTDAERQGAQNGLYNRFNAMLEIGLATKGGGDLAYVKVVQADPRLAAQWVVRYIEMAGDRATQEMISTARSDFLLAADNIDQGIAAERESARRQREDEIIRLNEALRVAQSIGLEKPPVVMGGVSTAMDGDLTYMRGSKALQAEIENLRNRASDDPFIARLRERQESVAFYRGAQFDKGLVQSYQQDGAIDSPDVPIKPNKTLIVIIGAVAGISLGVLIALLRHMLLVRSRGRKLQ</sequence>
<dbReference type="Pfam" id="PF02706">
    <property type="entry name" value="Wzz"/>
    <property type="match status" value="1"/>
</dbReference>
<dbReference type="Gene3D" id="3.30.1890.10">
    <property type="entry name" value="FepE-like"/>
    <property type="match status" value="1"/>
</dbReference>
<comment type="subcellular location">
    <subcellularLocation>
        <location evidence="1">Cell membrane</location>
        <topology evidence="1">Multi-pass membrane protein</topology>
    </subcellularLocation>
</comment>
<keyword evidence="4 6" id="KW-1133">Transmembrane helix</keyword>
<reference evidence="8 9" key="1">
    <citation type="submission" date="2018-06" db="EMBL/GenBank/DDBJ databases">
        <title>The genome of Pseudomonas putida NX-1, a lignin degrader.</title>
        <authorList>
            <person name="Xu Z."/>
        </authorList>
    </citation>
    <scope>NUCLEOTIDE SEQUENCE [LARGE SCALE GENOMIC DNA]</scope>
    <source>
        <strain evidence="8 9">NX-1</strain>
    </source>
</reference>
<organism evidence="8 9">
    <name type="scientific">Pseudomonas putida</name>
    <name type="common">Arthrobacter siderocapsulatus</name>
    <dbReference type="NCBI Taxonomy" id="303"/>
    <lineage>
        <taxon>Bacteria</taxon>
        <taxon>Pseudomonadati</taxon>
        <taxon>Pseudomonadota</taxon>
        <taxon>Gammaproteobacteria</taxon>
        <taxon>Pseudomonadales</taxon>
        <taxon>Pseudomonadaceae</taxon>
        <taxon>Pseudomonas</taxon>
    </lineage>
</organism>
<dbReference type="PANTHER" id="PTHR32309:SF13">
    <property type="entry name" value="FERRIC ENTEROBACTIN TRANSPORT PROTEIN FEPE"/>
    <property type="match status" value="1"/>
</dbReference>
<protein>
    <recommendedName>
        <fullName evidence="7">Polysaccharide chain length determinant N-terminal domain-containing protein</fullName>
    </recommendedName>
</protein>
<dbReference type="SUPFAM" id="SSF160355">
    <property type="entry name" value="Bacterial polysaccharide co-polymerase-like"/>
    <property type="match status" value="1"/>
</dbReference>
<feature type="transmembrane region" description="Helical" evidence="6">
    <location>
        <begin position="28"/>
        <end position="47"/>
    </location>
</feature>
<keyword evidence="2" id="KW-1003">Cell membrane</keyword>
<evidence type="ECO:0000313" key="8">
    <source>
        <dbReference type="EMBL" id="AXA26191.1"/>
    </source>
</evidence>
<dbReference type="InterPro" id="IPR050445">
    <property type="entry name" value="Bact_polysacc_biosynth/exp"/>
</dbReference>
<dbReference type="EMBL" id="CP030750">
    <property type="protein sequence ID" value="AXA26191.1"/>
    <property type="molecule type" value="Genomic_DNA"/>
</dbReference>
<proteinExistence type="predicted"/>
<evidence type="ECO:0000256" key="2">
    <source>
        <dbReference type="ARBA" id="ARBA00022475"/>
    </source>
</evidence>
<evidence type="ECO:0000256" key="5">
    <source>
        <dbReference type="ARBA" id="ARBA00023136"/>
    </source>
</evidence>
<feature type="domain" description="Polysaccharide chain length determinant N-terminal" evidence="7">
    <location>
        <begin position="12"/>
        <end position="105"/>
    </location>
</feature>
<dbReference type="GO" id="GO:0004713">
    <property type="term" value="F:protein tyrosine kinase activity"/>
    <property type="evidence" value="ECO:0007669"/>
    <property type="project" value="TreeGrafter"/>
</dbReference>
<evidence type="ECO:0000259" key="7">
    <source>
        <dbReference type="Pfam" id="PF02706"/>
    </source>
</evidence>
<dbReference type="RefSeq" id="WP_112898922.1">
    <property type="nucleotide sequence ID" value="NZ_CP030750.1"/>
</dbReference>
<gene>
    <name evidence="8" type="ORF">C1S65_19520</name>
</gene>
<dbReference type="AlphaFoldDB" id="A0AAD0L897"/>
<accession>A0AAD0L897</accession>
<evidence type="ECO:0000256" key="4">
    <source>
        <dbReference type="ARBA" id="ARBA00022989"/>
    </source>
</evidence>
<evidence type="ECO:0000256" key="6">
    <source>
        <dbReference type="SAM" id="Phobius"/>
    </source>
</evidence>
<keyword evidence="5 6" id="KW-0472">Membrane</keyword>
<evidence type="ECO:0000256" key="1">
    <source>
        <dbReference type="ARBA" id="ARBA00004651"/>
    </source>
</evidence>
<dbReference type="GO" id="GO:0005886">
    <property type="term" value="C:plasma membrane"/>
    <property type="evidence" value="ECO:0007669"/>
    <property type="project" value="UniProtKB-SubCell"/>
</dbReference>
<dbReference type="Proteomes" id="UP000251617">
    <property type="component" value="Chromosome"/>
</dbReference>
<evidence type="ECO:0000313" key="9">
    <source>
        <dbReference type="Proteomes" id="UP000251617"/>
    </source>
</evidence>
<name>A0AAD0L897_PSEPU</name>
<evidence type="ECO:0000256" key="3">
    <source>
        <dbReference type="ARBA" id="ARBA00022692"/>
    </source>
</evidence>
<feature type="transmembrane region" description="Helical" evidence="6">
    <location>
        <begin position="314"/>
        <end position="337"/>
    </location>
</feature>
<dbReference type="InterPro" id="IPR003856">
    <property type="entry name" value="LPS_length_determ_N"/>
</dbReference>
<dbReference type="PANTHER" id="PTHR32309">
    <property type="entry name" value="TYROSINE-PROTEIN KINASE"/>
    <property type="match status" value="1"/>
</dbReference>